<evidence type="ECO:0000313" key="3">
    <source>
        <dbReference type="EMBL" id="TCL58160.1"/>
    </source>
</evidence>
<evidence type="ECO:0000259" key="2">
    <source>
        <dbReference type="Pfam" id="PF20434"/>
    </source>
</evidence>
<accession>A0A4R1QYX1</accession>
<dbReference type="GO" id="GO:0016787">
    <property type="term" value="F:hydrolase activity"/>
    <property type="evidence" value="ECO:0007669"/>
    <property type="project" value="UniProtKB-KW"/>
</dbReference>
<organism evidence="3 4">
    <name type="scientific">Allofournierella massiliensis</name>
    <dbReference type="NCBI Taxonomy" id="1650663"/>
    <lineage>
        <taxon>Bacteria</taxon>
        <taxon>Bacillati</taxon>
        <taxon>Bacillota</taxon>
        <taxon>Clostridia</taxon>
        <taxon>Eubacteriales</taxon>
        <taxon>Oscillospiraceae</taxon>
        <taxon>Allofournierella</taxon>
    </lineage>
</organism>
<evidence type="ECO:0000256" key="1">
    <source>
        <dbReference type="ARBA" id="ARBA00022801"/>
    </source>
</evidence>
<dbReference type="EMBL" id="SLUM01000008">
    <property type="protein sequence ID" value="TCL58160.1"/>
    <property type="molecule type" value="Genomic_DNA"/>
</dbReference>
<dbReference type="SUPFAM" id="SSF53474">
    <property type="entry name" value="alpha/beta-Hydrolases"/>
    <property type="match status" value="1"/>
</dbReference>
<keyword evidence="1" id="KW-0378">Hydrolase</keyword>
<dbReference type="Gene3D" id="3.40.50.1820">
    <property type="entry name" value="alpha/beta hydrolase"/>
    <property type="match status" value="1"/>
</dbReference>
<proteinExistence type="predicted"/>
<dbReference type="GeneID" id="97382213"/>
<dbReference type="STRING" id="1650663.GCA_001486665_01489"/>
<gene>
    <name evidence="3" type="ORF">EDD77_10827</name>
</gene>
<comment type="caution">
    <text evidence="3">The sequence shown here is derived from an EMBL/GenBank/DDBJ whole genome shotgun (WGS) entry which is preliminary data.</text>
</comment>
<name>A0A4R1QYX1_9FIRM</name>
<reference evidence="3 4" key="1">
    <citation type="submission" date="2019-03" db="EMBL/GenBank/DDBJ databases">
        <title>Genomic Encyclopedia of Type Strains, Phase IV (KMG-IV): sequencing the most valuable type-strain genomes for metagenomic binning, comparative biology and taxonomic classification.</title>
        <authorList>
            <person name="Goeker M."/>
        </authorList>
    </citation>
    <scope>NUCLEOTIDE SEQUENCE [LARGE SCALE GENOMIC DNA]</scope>
    <source>
        <strain evidence="3 4">DSM 100451</strain>
    </source>
</reference>
<feature type="domain" description="BD-FAE-like" evidence="2">
    <location>
        <begin position="57"/>
        <end position="257"/>
    </location>
</feature>
<dbReference type="InterPro" id="IPR049492">
    <property type="entry name" value="BD-FAE-like_dom"/>
</dbReference>
<sequence>MKQYIDPGHKRKALNLIDNVVYATRTDLEGNPLELKLSVLLQNGNSEQKLAIGEDDPREDHSPKPALVWIPGGGWRGADKNLMLGEMTEFANAGYVVASIYYRSSAQGHYPDQIRDVKEAIRFLRANAAKFEIDPEHIGVFGRSAGGHLAAMAAMNLDGDDVGEHLDQSSRVQACCDMFGPVDVLALMESEEKRFSDPSFRWHRVEDTHGGALLGGDPATMKQRAVAASVTGKINPGMCPIQILHGDNDPIVPLGLSSEPFYQAICDAGLEEKAELYVLHHAGHGSREFFQPSVKQLMIDFFDRHLK</sequence>
<dbReference type="RefSeq" id="WP_058963930.1">
    <property type="nucleotide sequence ID" value="NZ_CABKVM010000016.1"/>
</dbReference>
<dbReference type="Pfam" id="PF20434">
    <property type="entry name" value="BD-FAE"/>
    <property type="match status" value="1"/>
</dbReference>
<dbReference type="AlphaFoldDB" id="A0A4R1QYX1"/>
<protein>
    <submittedName>
        <fullName evidence="3">Acetyl esterase/lipase</fullName>
    </submittedName>
</protein>
<dbReference type="InterPro" id="IPR050300">
    <property type="entry name" value="GDXG_lipolytic_enzyme"/>
</dbReference>
<dbReference type="PANTHER" id="PTHR48081:SF13">
    <property type="entry name" value="ALPHA_BETA HYDROLASE"/>
    <property type="match status" value="1"/>
</dbReference>
<dbReference type="OrthoDB" id="24847at2"/>
<dbReference type="PANTHER" id="PTHR48081">
    <property type="entry name" value="AB HYDROLASE SUPERFAMILY PROTEIN C4A8.06C"/>
    <property type="match status" value="1"/>
</dbReference>
<dbReference type="Proteomes" id="UP000295184">
    <property type="component" value="Unassembled WGS sequence"/>
</dbReference>
<evidence type="ECO:0000313" key="4">
    <source>
        <dbReference type="Proteomes" id="UP000295184"/>
    </source>
</evidence>
<dbReference type="InterPro" id="IPR029058">
    <property type="entry name" value="AB_hydrolase_fold"/>
</dbReference>